<comment type="caution">
    <text evidence="1">The sequence shown here is derived from an EMBL/GenBank/DDBJ whole genome shotgun (WGS) entry which is preliminary data.</text>
</comment>
<organism evidence="1 2">
    <name type="scientific">Halomonas stenophila</name>
    <dbReference type="NCBI Taxonomy" id="795312"/>
    <lineage>
        <taxon>Bacteria</taxon>
        <taxon>Pseudomonadati</taxon>
        <taxon>Pseudomonadota</taxon>
        <taxon>Gammaproteobacteria</taxon>
        <taxon>Oceanospirillales</taxon>
        <taxon>Halomonadaceae</taxon>
        <taxon>Halomonas</taxon>
    </lineage>
</organism>
<evidence type="ECO:0008006" key="3">
    <source>
        <dbReference type="Google" id="ProtNLM"/>
    </source>
</evidence>
<dbReference type="Proteomes" id="UP000518892">
    <property type="component" value="Unassembled WGS sequence"/>
</dbReference>
<gene>
    <name evidence="1" type="ORF">FHR97_000586</name>
</gene>
<name>A0A7W5ESC7_9GAMM</name>
<dbReference type="AlphaFoldDB" id="A0A7W5ESC7"/>
<protein>
    <recommendedName>
        <fullName evidence="3">UDP-glucose/GDP-mannose dehydrogenase C-terminal domain-containing protein</fullName>
    </recommendedName>
</protein>
<evidence type="ECO:0000313" key="1">
    <source>
        <dbReference type="EMBL" id="MBB3229771.1"/>
    </source>
</evidence>
<dbReference type="EMBL" id="JACHXR010000001">
    <property type="protein sequence ID" value="MBB3229771.1"/>
    <property type="molecule type" value="Genomic_DNA"/>
</dbReference>
<keyword evidence="2" id="KW-1185">Reference proteome</keyword>
<proteinExistence type="predicted"/>
<accession>A0A7W5ESC7</accession>
<evidence type="ECO:0000313" key="2">
    <source>
        <dbReference type="Proteomes" id="UP000518892"/>
    </source>
</evidence>
<reference evidence="1 2" key="1">
    <citation type="submission" date="2020-08" db="EMBL/GenBank/DDBJ databases">
        <title>Genomic Encyclopedia of Type Strains, Phase III (KMG-III): the genomes of soil and plant-associated and newly described type strains.</title>
        <authorList>
            <person name="Whitman W."/>
        </authorList>
    </citation>
    <scope>NUCLEOTIDE SEQUENCE [LARGE SCALE GENOMIC DNA]</scope>
    <source>
        <strain evidence="1 2">CECT 7744</strain>
    </source>
</reference>
<dbReference type="Gene3D" id="3.40.50.720">
    <property type="entry name" value="NAD(P)-binding Rossmann-like Domain"/>
    <property type="match status" value="1"/>
</dbReference>
<sequence length="37" mass="3983">MCVRTVIDGRNLYEPAAVKQAGLLYYAVGRGASLRAV</sequence>